<dbReference type="EMBL" id="LNFO01002400">
    <property type="protein sequence ID" value="KUF85851.1"/>
    <property type="molecule type" value="Genomic_DNA"/>
</dbReference>
<organism evidence="5 6">
    <name type="scientific">Phytophthora nicotianae</name>
    <name type="common">Potato buckeye rot agent</name>
    <name type="synonym">Phytophthora parasitica</name>
    <dbReference type="NCBI Taxonomy" id="4792"/>
    <lineage>
        <taxon>Eukaryota</taxon>
        <taxon>Sar</taxon>
        <taxon>Stramenopiles</taxon>
        <taxon>Oomycota</taxon>
        <taxon>Peronosporomycetes</taxon>
        <taxon>Peronosporales</taxon>
        <taxon>Peronosporaceae</taxon>
        <taxon>Phytophthora</taxon>
    </lineage>
</organism>
<reference evidence="5 6" key="1">
    <citation type="submission" date="2015-11" db="EMBL/GenBank/DDBJ databases">
        <title>Genomes and virulence difference between two physiological races of Phytophthora nicotianae.</title>
        <authorList>
            <person name="Liu H."/>
            <person name="Ma X."/>
            <person name="Yu H."/>
            <person name="Fang D."/>
            <person name="Li Y."/>
            <person name="Wang X."/>
            <person name="Wang W."/>
            <person name="Dong Y."/>
            <person name="Xiao B."/>
        </authorList>
    </citation>
    <scope>NUCLEOTIDE SEQUENCE [LARGE SCALE GENOMIC DNA]</scope>
    <source>
        <strain evidence="6">race 0</strain>
    </source>
</reference>
<feature type="region of interest" description="Disordered" evidence="3">
    <location>
        <begin position="196"/>
        <end position="229"/>
    </location>
</feature>
<accession>A0A0W8CNU2</accession>
<evidence type="ECO:0000256" key="4">
    <source>
        <dbReference type="SAM" id="Phobius"/>
    </source>
</evidence>
<evidence type="ECO:0000256" key="3">
    <source>
        <dbReference type="SAM" id="MobiDB-lite"/>
    </source>
</evidence>
<gene>
    <name evidence="5" type="ORF">AM587_10003106</name>
</gene>
<evidence type="ECO:0000256" key="1">
    <source>
        <dbReference type="ARBA" id="ARBA00022737"/>
    </source>
</evidence>
<dbReference type="PANTHER" id="PTHR11242:SF0">
    <property type="entry name" value="TPR_REGION DOMAIN-CONTAINING PROTEIN"/>
    <property type="match status" value="1"/>
</dbReference>
<dbReference type="Gene3D" id="1.25.40.10">
    <property type="entry name" value="Tetratricopeptide repeat domain"/>
    <property type="match status" value="1"/>
</dbReference>
<keyword evidence="5" id="KW-0413">Isomerase</keyword>
<dbReference type="InterPro" id="IPR011990">
    <property type="entry name" value="TPR-like_helical_dom_sf"/>
</dbReference>
<dbReference type="OrthoDB" id="433738at2759"/>
<dbReference type="Proteomes" id="UP000052943">
    <property type="component" value="Unassembled WGS sequence"/>
</dbReference>
<keyword evidence="4" id="KW-1133">Transmembrane helix</keyword>
<keyword evidence="2" id="KW-0802">TPR repeat</keyword>
<dbReference type="GO" id="GO:0016853">
    <property type="term" value="F:isomerase activity"/>
    <property type="evidence" value="ECO:0007669"/>
    <property type="project" value="UniProtKB-KW"/>
</dbReference>
<feature type="transmembrane region" description="Helical" evidence="4">
    <location>
        <begin position="237"/>
        <end position="256"/>
    </location>
</feature>
<dbReference type="Pfam" id="PF13174">
    <property type="entry name" value="TPR_6"/>
    <property type="match status" value="1"/>
</dbReference>
<sequence>MTSVAKDADAVAPPADATASPATDVDMDKEAKMLMHDERSCIFETRIERADLCRQRGSAQFKAGDIDKAVTWYQRALYHVDFDEGTWHFEFTAKNRSDVNVVRLPVYLNLAACYLVQGAPKGKENDDELLSKVIENTNLALAIDPENDKALYRAGRALLLTGDLAGAKEKLTKAAKHHPSDRNIRDALSTLKEKVAEHKKEEKERWGGRLLDEKATEASKPATKQQLKKPSESSNRLWWVAVVLIGVALALGQLSFVE</sequence>
<keyword evidence="4" id="KW-0472">Membrane</keyword>
<dbReference type="PANTHER" id="PTHR11242">
    <property type="entry name" value="ARYL HYDROCARBON RECEPTOR INTERACTING PROTEIN RELATED"/>
    <property type="match status" value="1"/>
</dbReference>
<keyword evidence="4" id="KW-0812">Transmembrane</keyword>
<feature type="region of interest" description="Disordered" evidence="3">
    <location>
        <begin position="1"/>
        <end position="23"/>
    </location>
</feature>
<feature type="compositionally biased region" description="Basic and acidic residues" evidence="3">
    <location>
        <begin position="196"/>
        <end position="217"/>
    </location>
</feature>
<name>A0A0W8CNU2_PHYNI</name>
<keyword evidence="1" id="KW-0677">Repeat</keyword>
<proteinExistence type="predicted"/>
<protein>
    <submittedName>
        <fullName evidence="5">Peptidyl-prolyl cis-trans isomerase FKBP4</fullName>
    </submittedName>
</protein>
<dbReference type="InterPro" id="IPR019734">
    <property type="entry name" value="TPR_rpt"/>
</dbReference>
<evidence type="ECO:0000256" key="2">
    <source>
        <dbReference type="ARBA" id="ARBA00022803"/>
    </source>
</evidence>
<dbReference type="InterPro" id="IPR039663">
    <property type="entry name" value="AIP/AIPL1/TTC9"/>
</dbReference>
<dbReference type="SUPFAM" id="SSF48452">
    <property type="entry name" value="TPR-like"/>
    <property type="match status" value="1"/>
</dbReference>
<dbReference type="SMART" id="SM00028">
    <property type="entry name" value="TPR"/>
    <property type="match status" value="2"/>
</dbReference>
<comment type="caution">
    <text evidence="5">The sequence shown here is derived from an EMBL/GenBank/DDBJ whole genome shotgun (WGS) entry which is preliminary data.</text>
</comment>
<dbReference type="STRING" id="4790.A0A0W8CNU2"/>
<evidence type="ECO:0000313" key="5">
    <source>
        <dbReference type="EMBL" id="KUF85851.1"/>
    </source>
</evidence>
<evidence type="ECO:0000313" key="6">
    <source>
        <dbReference type="Proteomes" id="UP000052943"/>
    </source>
</evidence>
<dbReference type="AlphaFoldDB" id="A0A0W8CNU2"/>